<evidence type="ECO:0000256" key="1">
    <source>
        <dbReference type="ARBA" id="ARBA00004914"/>
    </source>
</evidence>
<name>A0A0R2HC81_9FIRM</name>
<dbReference type="GO" id="GO:0004564">
    <property type="term" value="F:beta-fructofuranosidase activity"/>
    <property type="evidence" value="ECO:0007669"/>
    <property type="project" value="UniProtKB-EC"/>
</dbReference>
<comment type="pathway">
    <text evidence="1 9">Glycan biosynthesis; sucrose metabolism.</text>
</comment>
<dbReference type="Gene3D" id="2.115.10.20">
    <property type="entry name" value="Glycosyl hydrolase domain, family 43"/>
    <property type="match status" value="1"/>
</dbReference>
<accession>A0A0R2HC81</accession>
<dbReference type="GO" id="GO:0005985">
    <property type="term" value="P:sucrose metabolic process"/>
    <property type="evidence" value="ECO:0007669"/>
    <property type="project" value="UniProtKB-UniPathway"/>
</dbReference>
<evidence type="ECO:0000256" key="4">
    <source>
        <dbReference type="ARBA" id="ARBA00019623"/>
    </source>
</evidence>
<dbReference type="InterPro" id="IPR023296">
    <property type="entry name" value="Glyco_hydro_beta-prop_sf"/>
</dbReference>
<proteinExistence type="inferred from homology"/>
<dbReference type="PANTHER" id="PTHR43101">
    <property type="entry name" value="BETA-FRUCTOSIDASE"/>
    <property type="match status" value="1"/>
</dbReference>
<gene>
    <name evidence="12" type="ORF">IV49_GL001958</name>
</gene>
<dbReference type="Pfam" id="PF08244">
    <property type="entry name" value="Glyco_hydro_32C"/>
    <property type="match status" value="1"/>
</dbReference>
<evidence type="ECO:0000256" key="7">
    <source>
        <dbReference type="ARBA" id="ARBA00033367"/>
    </source>
</evidence>
<dbReference type="InterPro" id="IPR018053">
    <property type="entry name" value="Glyco_hydro_32_AS"/>
</dbReference>
<keyword evidence="9" id="KW-0119">Carbohydrate metabolism</keyword>
<dbReference type="Pfam" id="PF00251">
    <property type="entry name" value="Glyco_hydro_32N"/>
    <property type="match status" value="1"/>
</dbReference>
<dbReference type="InterPro" id="IPR001362">
    <property type="entry name" value="Glyco_hydro_32"/>
</dbReference>
<dbReference type="CDD" id="cd18623">
    <property type="entry name" value="GH32_ScrB-like"/>
    <property type="match status" value="1"/>
</dbReference>
<evidence type="ECO:0000256" key="6">
    <source>
        <dbReference type="ARBA" id="ARBA00023295"/>
    </source>
</evidence>
<evidence type="ECO:0000256" key="5">
    <source>
        <dbReference type="ARBA" id="ARBA00022801"/>
    </source>
</evidence>
<dbReference type="RefSeq" id="WP_031588945.1">
    <property type="nucleotide sequence ID" value="NZ_JNKN01000007.1"/>
</dbReference>
<dbReference type="SUPFAM" id="SSF49899">
    <property type="entry name" value="Concanavalin A-like lectins/glucanases"/>
    <property type="match status" value="1"/>
</dbReference>
<dbReference type="GO" id="GO:0005737">
    <property type="term" value="C:cytoplasm"/>
    <property type="evidence" value="ECO:0007669"/>
    <property type="project" value="UniProtKB-SubCell"/>
</dbReference>
<comment type="subcellular location">
    <subcellularLocation>
        <location evidence="9">Cytoplasm</location>
    </subcellularLocation>
</comment>
<dbReference type="InterPro" id="IPR051214">
    <property type="entry name" value="GH32_Enzymes"/>
</dbReference>
<dbReference type="NCBIfam" id="TIGR01322">
    <property type="entry name" value="scrB_fam"/>
    <property type="match status" value="1"/>
</dbReference>
<dbReference type="InterPro" id="IPR013148">
    <property type="entry name" value="Glyco_hydro_32_N"/>
</dbReference>
<dbReference type="UniPathway" id="UPA00238"/>
<dbReference type="InterPro" id="IPR013320">
    <property type="entry name" value="ConA-like_dom_sf"/>
</dbReference>
<protein>
    <recommendedName>
        <fullName evidence="4 8">Sucrose-6-phosphate hydrolase</fullName>
        <ecNumber evidence="3 8">3.2.1.26</ecNumber>
    </recommendedName>
    <alternativeName>
        <fullName evidence="7 9">Invertase</fullName>
    </alternativeName>
</protein>
<dbReference type="PANTHER" id="PTHR43101:SF1">
    <property type="entry name" value="BETA-FRUCTOSIDASE"/>
    <property type="match status" value="1"/>
</dbReference>
<evidence type="ECO:0000256" key="2">
    <source>
        <dbReference type="ARBA" id="ARBA00009902"/>
    </source>
</evidence>
<evidence type="ECO:0000256" key="3">
    <source>
        <dbReference type="ARBA" id="ARBA00012758"/>
    </source>
</evidence>
<evidence type="ECO:0000256" key="9">
    <source>
        <dbReference type="RuleBase" id="RU365015"/>
    </source>
</evidence>
<comment type="catalytic activity">
    <reaction evidence="8">
        <text>Hydrolysis of terminal non-reducing beta-D-fructofuranoside residues in beta-D-fructofuranosides.</text>
        <dbReference type="EC" id="3.2.1.26"/>
    </reaction>
</comment>
<dbReference type="SMART" id="SM00640">
    <property type="entry name" value="Glyco_32"/>
    <property type="match status" value="1"/>
</dbReference>
<feature type="domain" description="Glycosyl hydrolase family 32 C-terminal" evidence="11">
    <location>
        <begin position="371"/>
        <end position="465"/>
    </location>
</feature>
<dbReference type="PATRIC" id="fig|1410657.5.peg.2020"/>
<dbReference type="InterPro" id="IPR013189">
    <property type="entry name" value="Glyco_hydro_32_C"/>
</dbReference>
<dbReference type="EC" id="3.2.1.26" evidence="3 8"/>
<comment type="similarity">
    <text evidence="2 8">Belongs to the glycosyl hydrolase 32 family.</text>
</comment>
<dbReference type="InterPro" id="IPR006232">
    <property type="entry name" value="Suc6P_hydrolase"/>
</dbReference>
<evidence type="ECO:0000259" key="10">
    <source>
        <dbReference type="Pfam" id="PF00251"/>
    </source>
</evidence>
<evidence type="ECO:0000313" key="13">
    <source>
        <dbReference type="Proteomes" id="UP000051841"/>
    </source>
</evidence>
<organism evidence="12 13">
    <name type="scientific">Kandleria vitulina DSM 20405</name>
    <dbReference type="NCBI Taxonomy" id="1410657"/>
    <lineage>
        <taxon>Bacteria</taxon>
        <taxon>Bacillati</taxon>
        <taxon>Bacillota</taxon>
        <taxon>Erysipelotrichia</taxon>
        <taxon>Erysipelotrichales</taxon>
        <taxon>Coprobacillaceae</taxon>
        <taxon>Kandleria</taxon>
    </lineage>
</organism>
<comment type="function">
    <text evidence="9">Enables the bacterium to metabolize sucrose as a sole carbon source.</text>
</comment>
<keyword evidence="5 8" id="KW-0378">Hydrolase</keyword>
<comment type="caution">
    <text evidence="12">The sequence shown here is derived from an EMBL/GenBank/DDBJ whole genome shotgun (WGS) entry which is preliminary data.</text>
</comment>
<evidence type="ECO:0000313" key="12">
    <source>
        <dbReference type="EMBL" id="KRN50639.1"/>
    </source>
</evidence>
<keyword evidence="9" id="KW-0963">Cytoplasm</keyword>
<reference evidence="12 13" key="1">
    <citation type="journal article" date="2015" name="Genome Announc.">
        <title>Expanding the biotechnology potential of lactobacilli through comparative genomics of 213 strains and associated genera.</title>
        <authorList>
            <person name="Sun Z."/>
            <person name="Harris H.M."/>
            <person name="McCann A."/>
            <person name="Guo C."/>
            <person name="Argimon S."/>
            <person name="Zhang W."/>
            <person name="Yang X."/>
            <person name="Jeffery I.B."/>
            <person name="Cooney J.C."/>
            <person name="Kagawa T.F."/>
            <person name="Liu W."/>
            <person name="Song Y."/>
            <person name="Salvetti E."/>
            <person name="Wrobel A."/>
            <person name="Rasinkangas P."/>
            <person name="Parkhill J."/>
            <person name="Rea M.C."/>
            <person name="O'Sullivan O."/>
            <person name="Ritari J."/>
            <person name="Douillard F.P."/>
            <person name="Paul Ross R."/>
            <person name="Yang R."/>
            <person name="Briner A.E."/>
            <person name="Felis G.E."/>
            <person name="de Vos W.M."/>
            <person name="Barrangou R."/>
            <person name="Klaenhammer T.R."/>
            <person name="Caufield P.W."/>
            <person name="Cui Y."/>
            <person name="Zhang H."/>
            <person name="O'Toole P.W."/>
        </authorList>
    </citation>
    <scope>NUCLEOTIDE SEQUENCE [LARGE SCALE GENOMIC DNA]</scope>
    <source>
        <strain evidence="12 13">DSM 20405</strain>
    </source>
</reference>
<keyword evidence="6 8" id="KW-0326">Glycosidase</keyword>
<dbReference type="SUPFAM" id="SSF75005">
    <property type="entry name" value="Arabinanase/levansucrase/invertase"/>
    <property type="match status" value="1"/>
</dbReference>
<dbReference type="EMBL" id="JQBL01000007">
    <property type="protein sequence ID" value="KRN50639.1"/>
    <property type="molecule type" value="Genomic_DNA"/>
</dbReference>
<feature type="domain" description="Glycosyl hydrolase family 32 N-terminal" evidence="10">
    <location>
        <begin position="36"/>
        <end position="341"/>
    </location>
</feature>
<dbReference type="Proteomes" id="UP000051841">
    <property type="component" value="Unassembled WGS sequence"/>
</dbReference>
<evidence type="ECO:0000259" key="11">
    <source>
        <dbReference type="Pfam" id="PF08244"/>
    </source>
</evidence>
<dbReference type="PROSITE" id="PS00609">
    <property type="entry name" value="GLYCOSYL_HYDROL_F32"/>
    <property type="match status" value="1"/>
</dbReference>
<sequence>MKEWTKEERYRVLKNREEIVDLHERIKQSQYRQSYHIQPITGLLNDPNGFVFHKDKWHLFYQWCPWGAVHGLKYWYHTESSDLVHWDNKGICIHPDQDFDNKGAYSGSALVTNHSIYLYYTGNHRDEDWKRSSYTCLVNMRDDGTSHKYSKPLFGPHPSYTEHQRDPKIIYRKKEKMYYLLIGAQTADKKGCIIVYKSPYHNKEWTFAGQLNVPGFEDFGDMWECPSIEHIDDCDILIFCPQHLSIPSRGNNIHHNGYIIGHMDYDTLTFTPDGQFHVLDFGFDSYAAECAANINDQKKAILVAWMGLPDASYPTDDEEWSGCLTLPRELTVRKRRLIQRPLKQLETLRDKKINPFNRELPKCCEIDLRLHGNIDFNLFTKQDGSGGLMIHYDESQKHIYIDRSGMTNRFNKELGESQTRILDHPLNHLQIYIDASSIEIFVNDGDAVFTSRVFPTKEEHFFSIIGEGTMQIYTLKSSNGNQFIV</sequence>
<evidence type="ECO:0000256" key="8">
    <source>
        <dbReference type="RuleBase" id="RU362110"/>
    </source>
</evidence>
<dbReference type="Gene3D" id="2.60.120.560">
    <property type="entry name" value="Exo-inulinase, domain 1"/>
    <property type="match status" value="1"/>
</dbReference>
<dbReference type="AlphaFoldDB" id="A0A0R2HC81"/>
<keyword evidence="13" id="KW-1185">Reference proteome</keyword>